<dbReference type="PANTHER" id="PTHR30616:SF2">
    <property type="entry name" value="PURINE NUCLEOSIDE PHOSPHORYLASE LACC1"/>
    <property type="match status" value="1"/>
</dbReference>
<comment type="catalytic activity">
    <reaction evidence="9">
        <text>S-methyl-5'-thioadenosine + phosphate = 5-(methylsulfanyl)-alpha-D-ribose 1-phosphate + adenine</text>
        <dbReference type="Rhea" id="RHEA:11852"/>
        <dbReference type="ChEBI" id="CHEBI:16708"/>
        <dbReference type="ChEBI" id="CHEBI:17509"/>
        <dbReference type="ChEBI" id="CHEBI:43474"/>
        <dbReference type="ChEBI" id="CHEBI:58533"/>
        <dbReference type="EC" id="2.4.2.28"/>
    </reaction>
    <physiologicalReaction direction="left-to-right" evidence="9">
        <dbReference type="Rhea" id="RHEA:11853"/>
    </physiologicalReaction>
</comment>
<keyword evidence="5" id="KW-0378">Hydrolase</keyword>
<proteinExistence type="inferred from homology"/>
<comment type="catalytic activity">
    <reaction evidence="1">
        <text>inosine + phosphate = alpha-D-ribose 1-phosphate + hypoxanthine</text>
        <dbReference type="Rhea" id="RHEA:27646"/>
        <dbReference type="ChEBI" id="CHEBI:17368"/>
        <dbReference type="ChEBI" id="CHEBI:17596"/>
        <dbReference type="ChEBI" id="CHEBI:43474"/>
        <dbReference type="ChEBI" id="CHEBI:57720"/>
        <dbReference type="EC" id="2.4.2.1"/>
    </reaction>
    <physiologicalReaction direction="left-to-right" evidence="1">
        <dbReference type="Rhea" id="RHEA:27647"/>
    </physiologicalReaction>
</comment>
<evidence type="ECO:0000256" key="6">
    <source>
        <dbReference type="ARBA" id="ARBA00022833"/>
    </source>
</evidence>
<reference evidence="11" key="1">
    <citation type="submission" date="2022-06" db="EMBL/GenBank/DDBJ databases">
        <title>Isolation and Genomics of Futiania mangrovii gen. nov., sp. nov., a Rare and Metabolically-versatile member in the Class Alphaproteobacteria.</title>
        <authorList>
            <person name="Liu L."/>
            <person name="Huang W.-C."/>
            <person name="Pan J."/>
            <person name="Li J."/>
            <person name="Huang Y."/>
            <person name="Du H."/>
            <person name="Liu Y."/>
            <person name="Li M."/>
        </authorList>
    </citation>
    <scope>NUCLEOTIDE SEQUENCE</scope>
    <source>
        <strain evidence="11">FT118</strain>
    </source>
</reference>
<dbReference type="SUPFAM" id="SSF64438">
    <property type="entry name" value="CNF1/YfiH-like putative cysteine hydrolases"/>
    <property type="match status" value="1"/>
</dbReference>
<evidence type="ECO:0000256" key="8">
    <source>
        <dbReference type="ARBA" id="ARBA00048968"/>
    </source>
</evidence>
<dbReference type="Gene3D" id="3.60.140.10">
    <property type="entry name" value="CNF1/YfiH-like putative cysteine hydrolases"/>
    <property type="match status" value="1"/>
</dbReference>
<dbReference type="PANTHER" id="PTHR30616">
    <property type="entry name" value="UNCHARACTERIZED PROTEIN YFIH"/>
    <property type="match status" value="1"/>
</dbReference>
<keyword evidence="6" id="KW-0862">Zinc</keyword>
<name>A0A9J6PI42_9PROT</name>
<dbReference type="CDD" id="cd16833">
    <property type="entry name" value="YfiH"/>
    <property type="match status" value="1"/>
</dbReference>
<dbReference type="Pfam" id="PF02578">
    <property type="entry name" value="Cu-oxidase_4"/>
    <property type="match status" value="1"/>
</dbReference>
<organism evidence="11 12">
    <name type="scientific">Futiania mangrovi</name>
    <dbReference type="NCBI Taxonomy" id="2959716"/>
    <lineage>
        <taxon>Bacteria</taxon>
        <taxon>Pseudomonadati</taxon>
        <taxon>Pseudomonadota</taxon>
        <taxon>Alphaproteobacteria</taxon>
        <taxon>Futianiales</taxon>
        <taxon>Futianiaceae</taxon>
        <taxon>Futiania</taxon>
    </lineage>
</organism>
<protein>
    <recommendedName>
        <fullName evidence="10">Purine nucleoside phosphorylase</fullName>
    </recommendedName>
</protein>
<dbReference type="GO" id="GO:0016787">
    <property type="term" value="F:hydrolase activity"/>
    <property type="evidence" value="ECO:0007669"/>
    <property type="project" value="UniProtKB-KW"/>
</dbReference>
<comment type="caution">
    <text evidence="11">The sequence shown here is derived from an EMBL/GenBank/DDBJ whole genome shotgun (WGS) entry which is preliminary data.</text>
</comment>
<dbReference type="EMBL" id="JAMZFT010000003">
    <property type="protein sequence ID" value="MCP1337480.1"/>
    <property type="molecule type" value="Genomic_DNA"/>
</dbReference>
<dbReference type="RefSeq" id="WP_269333445.1">
    <property type="nucleotide sequence ID" value="NZ_JAMZFT010000003.1"/>
</dbReference>
<comment type="similarity">
    <text evidence="2 10">Belongs to the purine nucleoside phosphorylase YfiH/LACC1 family.</text>
</comment>
<keyword evidence="3" id="KW-0808">Transferase</keyword>
<accession>A0A9J6PI42</accession>
<dbReference type="NCBIfam" id="TIGR00726">
    <property type="entry name" value="peptidoglycan editing factor PgeF"/>
    <property type="match status" value="1"/>
</dbReference>
<dbReference type="GO" id="GO:0017061">
    <property type="term" value="F:S-methyl-5-thioadenosine phosphorylase activity"/>
    <property type="evidence" value="ECO:0007669"/>
    <property type="project" value="UniProtKB-EC"/>
</dbReference>
<evidence type="ECO:0000313" key="12">
    <source>
        <dbReference type="Proteomes" id="UP001055804"/>
    </source>
</evidence>
<dbReference type="InterPro" id="IPR038371">
    <property type="entry name" value="Cu_polyphenol_OxRdtase_sf"/>
</dbReference>
<dbReference type="InterPro" id="IPR003730">
    <property type="entry name" value="Cu_polyphenol_OxRdtase"/>
</dbReference>
<dbReference type="AlphaFoldDB" id="A0A9J6PI42"/>
<evidence type="ECO:0000256" key="7">
    <source>
        <dbReference type="ARBA" id="ARBA00047989"/>
    </source>
</evidence>
<keyword evidence="12" id="KW-1185">Reference proteome</keyword>
<evidence type="ECO:0000256" key="10">
    <source>
        <dbReference type="RuleBase" id="RU361274"/>
    </source>
</evidence>
<evidence type="ECO:0000256" key="2">
    <source>
        <dbReference type="ARBA" id="ARBA00007353"/>
    </source>
</evidence>
<evidence type="ECO:0000256" key="3">
    <source>
        <dbReference type="ARBA" id="ARBA00022679"/>
    </source>
</evidence>
<keyword evidence="4" id="KW-0479">Metal-binding</keyword>
<evidence type="ECO:0000256" key="5">
    <source>
        <dbReference type="ARBA" id="ARBA00022801"/>
    </source>
</evidence>
<dbReference type="GO" id="GO:0005507">
    <property type="term" value="F:copper ion binding"/>
    <property type="evidence" value="ECO:0007669"/>
    <property type="project" value="TreeGrafter"/>
</dbReference>
<evidence type="ECO:0000256" key="4">
    <source>
        <dbReference type="ARBA" id="ARBA00022723"/>
    </source>
</evidence>
<dbReference type="Proteomes" id="UP001055804">
    <property type="component" value="Unassembled WGS sequence"/>
</dbReference>
<gene>
    <name evidence="11" type="primary">pgeF</name>
    <name evidence="11" type="ORF">NJQ99_13740</name>
</gene>
<comment type="catalytic activity">
    <reaction evidence="7">
        <text>adenosine + H2O + H(+) = inosine + NH4(+)</text>
        <dbReference type="Rhea" id="RHEA:24408"/>
        <dbReference type="ChEBI" id="CHEBI:15377"/>
        <dbReference type="ChEBI" id="CHEBI:15378"/>
        <dbReference type="ChEBI" id="CHEBI:16335"/>
        <dbReference type="ChEBI" id="CHEBI:17596"/>
        <dbReference type="ChEBI" id="CHEBI:28938"/>
        <dbReference type="EC" id="3.5.4.4"/>
    </reaction>
    <physiologicalReaction direction="left-to-right" evidence="7">
        <dbReference type="Rhea" id="RHEA:24409"/>
    </physiologicalReaction>
</comment>
<dbReference type="InterPro" id="IPR011324">
    <property type="entry name" value="Cytotoxic_necrot_fac-like_cat"/>
</dbReference>
<evidence type="ECO:0000256" key="1">
    <source>
        <dbReference type="ARBA" id="ARBA00000553"/>
    </source>
</evidence>
<evidence type="ECO:0000256" key="9">
    <source>
        <dbReference type="ARBA" id="ARBA00049893"/>
    </source>
</evidence>
<comment type="catalytic activity">
    <reaction evidence="8">
        <text>adenosine + phosphate = alpha-D-ribose 1-phosphate + adenine</text>
        <dbReference type="Rhea" id="RHEA:27642"/>
        <dbReference type="ChEBI" id="CHEBI:16335"/>
        <dbReference type="ChEBI" id="CHEBI:16708"/>
        <dbReference type="ChEBI" id="CHEBI:43474"/>
        <dbReference type="ChEBI" id="CHEBI:57720"/>
        <dbReference type="EC" id="2.4.2.1"/>
    </reaction>
    <physiologicalReaction direction="left-to-right" evidence="8">
        <dbReference type="Rhea" id="RHEA:27643"/>
    </physiologicalReaction>
</comment>
<sequence>MTAPAPPRPSPRTASALSGLAGIRHGFFTRAGGVSQGLYAGLNCGFGSNDDKIHVAENRARVAAAMGVAPANLLTVYQVHGADVATVTAPWAREDAPRADAAVTATPGIALGILTADCVPVLFADAEARVIGAAHAGWRGAKAGVLKATVEAMSALGADPARIHAAVGPAISGPAYEVGAEVRDAFTGDAAGAARFFRPSAREGHFLFDLPELVLWQLEALGLPRVDRLTDCTYGEDALFYSYRRATHRGEPDYGRQVSAIALA</sequence>
<evidence type="ECO:0000313" key="11">
    <source>
        <dbReference type="EMBL" id="MCP1337480.1"/>
    </source>
</evidence>